<dbReference type="Proteomes" id="UP001214603">
    <property type="component" value="Chromosome 4"/>
</dbReference>
<dbReference type="GO" id="GO:0004015">
    <property type="term" value="F:adenosylmethionine-8-amino-7-oxononanoate transaminase activity"/>
    <property type="evidence" value="ECO:0007669"/>
    <property type="project" value="TreeGrafter"/>
</dbReference>
<sequence>MAFWGRLRVHQVFGADTDVGKTIFATGLALASAACPREGAALGDRVAYLKPVSTGPAREADAAHLATFAPHIPSATGIQFADPVSPHLAARAASGALPADAEDAAIVRRVRAWLDAQRTETQTDAAIIETAGGVHSPAPSGTSQADLLRPLRLPVVLVGSSQLGGISTTRAALESLRMRGYDVDAVLLFPSPYYGNDVYLKQLLHDELGIRVFAVGGPSGAGWGPPPVRAASDAEDVAQMHTYYRGLVHGRDGAETGAEAGLFAAVRHLRACHAARTAELESLAPRTLRQCWWPFTQHTRYAAHDVLAIDSAHGDTLAAFDGEALRPVLDGSASWWTQCVGHGHPRLASAAAYAAGRYGHVLFPGAANAPALELAERLLGRRPHAFAAPGAWADRVFFSDDGSTGMEVALKMALQASVRRYDPPPRTDATRVSRARASPARSAGAPHASGRCSGFRGATTETRSARWTRASRASIASTSRGTAGAASGSRRPRCTSATAASRCTSPRRTAAHARRTPRSTPCTTCRTASRTTRSRTTTARRSPPSSSASSSSSSTASARSSSSRS</sequence>
<keyword evidence="2" id="KW-0808">Transferase</keyword>
<dbReference type="Pfam" id="PF00202">
    <property type="entry name" value="Aminotran_3"/>
    <property type="match status" value="1"/>
</dbReference>
<evidence type="ECO:0000313" key="5">
    <source>
        <dbReference type="EMBL" id="WFD03600.1"/>
    </source>
</evidence>
<evidence type="ECO:0000256" key="4">
    <source>
        <dbReference type="SAM" id="MobiDB-lite"/>
    </source>
</evidence>
<dbReference type="GO" id="GO:0004141">
    <property type="term" value="F:dethiobiotin synthase activity"/>
    <property type="evidence" value="ECO:0007669"/>
    <property type="project" value="InterPro"/>
</dbReference>
<proteinExistence type="inferred from homology"/>
<dbReference type="InterPro" id="IPR015421">
    <property type="entry name" value="PyrdxlP-dep_Trfase_major"/>
</dbReference>
<dbReference type="Gene3D" id="3.40.50.300">
    <property type="entry name" value="P-loop containing nucleotide triphosphate hydrolases"/>
    <property type="match status" value="1"/>
</dbReference>
<dbReference type="PANTHER" id="PTHR42684">
    <property type="entry name" value="ADENOSYLMETHIONINE-8-AMINO-7-OXONONANOATE AMINOTRANSFERASE"/>
    <property type="match status" value="1"/>
</dbReference>
<dbReference type="SUPFAM" id="SSF52540">
    <property type="entry name" value="P-loop containing nucleoside triphosphate hydrolases"/>
    <property type="match status" value="1"/>
</dbReference>
<dbReference type="Gene3D" id="3.90.1150.10">
    <property type="entry name" value="Aspartate Aminotransferase, domain 1"/>
    <property type="match status" value="1"/>
</dbReference>
<evidence type="ECO:0000313" key="6">
    <source>
        <dbReference type="Proteomes" id="UP001214603"/>
    </source>
</evidence>
<dbReference type="HAMAP" id="MF_00336">
    <property type="entry name" value="BioD"/>
    <property type="match status" value="1"/>
</dbReference>
<dbReference type="CDD" id="cd03109">
    <property type="entry name" value="DTBS"/>
    <property type="match status" value="1"/>
</dbReference>
<feature type="compositionally biased region" description="Low complexity" evidence="4">
    <location>
        <begin position="458"/>
        <end position="489"/>
    </location>
</feature>
<dbReference type="GO" id="GO:0005739">
    <property type="term" value="C:mitochondrion"/>
    <property type="evidence" value="ECO:0007669"/>
    <property type="project" value="TreeGrafter"/>
</dbReference>
<protein>
    <recommendedName>
        <fullName evidence="7">Dethiobiotin synthase</fullName>
    </recommendedName>
</protein>
<dbReference type="InterPro" id="IPR027417">
    <property type="entry name" value="P-loop_NTPase"/>
</dbReference>
<evidence type="ECO:0000256" key="3">
    <source>
        <dbReference type="ARBA" id="ARBA00022898"/>
    </source>
</evidence>
<evidence type="ECO:0000256" key="1">
    <source>
        <dbReference type="ARBA" id="ARBA00022576"/>
    </source>
</evidence>
<dbReference type="GO" id="GO:0030170">
    <property type="term" value="F:pyridoxal phosphate binding"/>
    <property type="evidence" value="ECO:0007669"/>
    <property type="project" value="InterPro"/>
</dbReference>
<name>A0AAF0E1Q8_9BASI</name>
<gene>
    <name evidence="5" type="ORF">MOBT1_002293</name>
</gene>
<dbReference type="PROSITE" id="PS51257">
    <property type="entry name" value="PROKAR_LIPOPROTEIN"/>
    <property type="match status" value="1"/>
</dbReference>
<evidence type="ECO:0000256" key="2">
    <source>
        <dbReference type="ARBA" id="ARBA00022679"/>
    </source>
</evidence>
<evidence type="ECO:0008006" key="7">
    <source>
        <dbReference type="Google" id="ProtNLM"/>
    </source>
</evidence>
<organism evidence="5 6">
    <name type="scientific">Malassezia obtusa</name>
    <dbReference type="NCBI Taxonomy" id="76774"/>
    <lineage>
        <taxon>Eukaryota</taxon>
        <taxon>Fungi</taxon>
        <taxon>Dikarya</taxon>
        <taxon>Basidiomycota</taxon>
        <taxon>Ustilaginomycotina</taxon>
        <taxon>Malasseziomycetes</taxon>
        <taxon>Malasseziales</taxon>
        <taxon>Malasseziaceae</taxon>
        <taxon>Malassezia</taxon>
    </lineage>
</organism>
<reference evidence="5" key="1">
    <citation type="submission" date="2023-03" db="EMBL/GenBank/DDBJ databases">
        <title>Mating type loci evolution in Malassezia.</title>
        <authorList>
            <person name="Coelho M.A."/>
        </authorList>
    </citation>
    <scope>NUCLEOTIDE SEQUENCE</scope>
    <source>
        <strain evidence="5">CBS 7876</strain>
    </source>
</reference>
<dbReference type="GO" id="GO:0000287">
    <property type="term" value="F:magnesium ion binding"/>
    <property type="evidence" value="ECO:0007669"/>
    <property type="project" value="InterPro"/>
</dbReference>
<dbReference type="InterPro" id="IPR015422">
    <property type="entry name" value="PyrdxlP-dep_Trfase_small"/>
</dbReference>
<dbReference type="InterPro" id="IPR005814">
    <property type="entry name" value="Aminotrans_3"/>
</dbReference>
<feature type="region of interest" description="Disordered" evidence="4">
    <location>
        <begin position="419"/>
        <end position="565"/>
    </location>
</feature>
<feature type="compositionally biased region" description="Low complexity" evidence="4">
    <location>
        <begin position="518"/>
        <end position="565"/>
    </location>
</feature>
<dbReference type="GO" id="GO:0005524">
    <property type="term" value="F:ATP binding"/>
    <property type="evidence" value="ECO:0007669"/>
    <property type="project" value="InterPro"/>
</dbReference>
<dbReference type="PANTHER" id="PTHR42684:SF3">
    <property type="entry name" value="ADENOSYLMETHIONINE-8-AMINO-7-OXONONANOATE AMINOTRANSFERASE"/>
    <property type="match status" value="1"/>
</dbReference>
<feature type="compositionally biased region" description="Basic and acidic residues" evidence="4">
    <location>
        <begin position="419"/>
        <end position="431"/>
    </location>
</feature>
<dbReference type="InterPro" id="IPR004472">
    <property type="entry name" value="DTB_synth_BioD"/>
</dbReference>
<dbReference type="SUPFAM" id="SSF53383">
    <property type="entry name" value="PLP-dependent transferases"/>
    <property type="match status" value="1"/>
</dbReference>
<keyword evidence="3" id="KW-0663">Pyridoxal phosphate</keyword>
<dbReference type="AlphaFoldDB" id="A0AAF0E1Q8"/>
<dbReference type="Pfam" id="PF13500">
    <property type="entry name" value="AAA_26"/>
    <property type="match status" value="1"/>
</dbReference>
<keyword evidence="1" id="KW-0032">Aminotransferase</keyword>
<dbReference type="Gene3D" id="3.40.640.10">
    <property type="entry name" value="Type I PLP-dependent aspartate aminotransferase-like (Major domain)"/>
    <property type="match status" value="1"/>
</dbReference>
<accession>A0AAF0E1Q8</accession>
<dbReference type="GO" id="GO:0009102">
    <property type="term" value="P:biotin biosynthetic process"/>
    <property type="evidence" value="ECO:0007669"/>
    <property type="project" value="InterPro"/>
</dbReference>
<dbReference type="InterPro" id="IPR015424">
    <property type="entry name" value="PyrdxlP-dep_Trfase"/>
</dbReference>
<dbReference type="EMBL" id="CP119937">
    <property type="protein sequence ID" value="WFD03600.1"/>
    <property type="molecule type" value="Genomic_DNA"/>
</dbReference>
<keyword evidence="6" id="KW-1185">Reference proteome</keyword>
<feature type="compositionally biased region" description="Low complexity" evidence="4">
    <location>
        <begin position="435"/>
        <end position="451"/>
    </location>
</feature>